<feature type="compositionally biased region" description="Pro residues" evidence="14">
    <location>
        <begin position="531"/>
        <end position="542"/>
    </location>
</feature>
<keyword evidence="9" id="KW-0175">Coiled coil</keyword>
<evidence type="ECO:0000256" key="4">
    <source>
        <dbReference type="ARBA" id="ARBA00022701"/>
    </source>
</evidence>
<dbReference type="GO" id="GO:0005524">
    <property type="term" value="F:ATP binding"/>
    <property type="evidence" value="ECO:0007669"/>
    <property type="project" value="UniProtKB-KW"/>
</dbReference>
<dbReference type="GO" id="GO:0030286">
    <property type="term" value="C:dynein complex"/>
    <property type="evidence" value="ECO:0007669"/>
    <property type="project" value="UniProtKB-KW"/>
</dbReference>
<keyword evidence="10" id="KW-0969">Cilium</keyword>
<dbReference type="InterPro" id="IPR035706">
    <property type="entry name" value="AAA_9"/>
</dbReference>
<evidence type="ECO:0000256" key="8">
    <source>
        <dbReference type="ARBA" id="ARBA00023017"/>
    </source>
</evidence>
<protein>
    <recommendedName>
        <fullName evidence="15">Dynein heavy chain ATP-binding dynein motor region domain-containing protein</fullName>
    </recommendedName>
</protein>
<dbReference type="Pfam" id="PF12781">
    <property type="entry name" value="AAA_9"/>
    <property type="match status" value="1"/>
</dbReference>
<feature type="non-terminal residue" evidence="16">
    <location>
        <position position="1"/>
    </location>
</feature>
<dbReference type="AlphaFoldDB" id="A0AAD3HIN2"/>
<evidence type="ECO:0000313" key="16">
    <source>
        <dbReference type="EMBL" id="GFR42277.1"/>
    </source>
</evidence>
<keyword evidence="8" id="KW-0243">Dynein</keyword>
<evidence type="ECO:0000256" key="14">
    <source>
        <dbReference type="SAM" id="MobiDB-lite"/>
    </source>
</evidence>
<evidence type="ECO:0000256" key="10">
    <source>
        <dbReference type="ARBA" id="ARBA00023069"/>
    </source>
</evidence>
<dbReference type="GO" id="GO:0045505">
    <property type="term" value="F:dynein intermediate chain binding"/>
    <property type="evidence" value="ECO:0007669"/>
    <property type="project" value="InterPro"/>
</dbReference>
<comment type="caution">
    <text evidence="16">The sequence shown here is derived from an EMBL/GenBank/DDBJ whole genome shotgun (WGS) entry which is preliminary data.</text>
</comment>
<feature type="non-terminal residue" evidence="16">
    <location>
        <position position="542"/>
    </location>
</feature>
<dbReference type="InterPro" id="IPR026983">
    <property type="entry name" value="DHC"/>
</dbReference>
<dbReference type="GO" id="GO:0060271">
    <property type="term" value="P:cilium assembly"/>
    <property type="evidence" value="ECO:0007669"/>
    <property type="project" value="UniProtKB-ARBA"/>
</dbReference>
<dbReference type="GO" id="GO:0051959">
    <property type="term" value="F:dynein light intermediate chain binding"/>
    <property type="evidence" value="ECO:0007669"/>
    <property type="project" value="InterPro"/>
</dbReference>
<dbReference type="Gene3D" id="1.10.8.1220">
    <property type="match status" value="1"/>
</dbReference>
<dbReference type="Gene3D" id="3.40.50.300">
    <property type="entry name" value="P-loop containing nucleotide triphosphate hydrolases"/>
    <property type="match status" value="1"/>
</dbReference>
<dbReference type="PRINTS" id="PR01511">
    <property type="entry name" value="KV14CHANNEL"/>
</dbReference>
<accession>A0AAD3HIN2</accession>
<evidence type="ECO:0000256" key="5">
    <source>
        <dbReference type="ARBA" id="ARBA00022741"/>
    </source>
</evidence>
<reference evidence="16 17" key="1">
    <citation type="journal article" date="2021" name="Sci. Rep.">
        <title>Genome sequencing of the multicellular alga Astrephomene provides insights into convergent evolution of germ-soma differentiation.</title>
        <authorList>
            <person name="Yamashita S."/>
            <person name="Yamamoto K."/>
            <person name="Matsuzaki R."/>
            <person name="Suzuki S."/>
            <person name="Yamaguchi H."/>
            <person name="Hirooka S."/>
            <person name="Minakuchi Y."/>
            <person name="Miyagishima S."/>
            <person name="Kawachi M."/>
            <person name="Toyoda A."/>
            <person name="Nozaki H."/>
        </authorList>
    </citation>
    <scope>NUCLEOTIDE SEQUENCE [LARGE SCALE GENOMIC DNA]</scope>
    <source>
        <strain evidence="16 17">NIES-4017</strain>
    </source>
</reference>
<organism evidence="16 17">
    <name type="scientific">Astrephomene gubernaculifera</name>
    <dbReference type="NCBI Taxonomy" id="47775"/>
    <lineage>
        <taxon>Eukaryota</taxon>
        <taxon>Viridiplantae</taxon>
        <taxon>Chlorophyta</taxon>
        <taxon>core chlorophytes</taxon>
        <taxon>Chlorophyceae</taxon>
        <taxon>CS clade</taxon>
        <taxon>Chlamydomonadales</taxon>
        <taxon>Astrephomenaceae</taxon>
        <taxon>Astrephomene</taxon>
    </lineage>
</organism>
<keyword evidence="11" id="KW-0505">Motor protein</keyword>
<keyword evidence="7" id="KW-0067">ATP-binding</keyword>
<feature type="compositionally biased region" description="Gly residues" evidence="14">
    <location>
        <begin position="353"/>
        <end position="362"/>
    </location>
</feature>
<dbReference type="PANTHER" id="PTHR22878">
    <property type="entry name" value="DYNEIN HEAVY CHAIN 6, AXONEMAL-LIKE-RELATED"/>
    <property type="match status" value="1"/>
</dbReference>
<evidence type="ECO:0000313" key="17">
    <source>
        <dbReference type="Proteomes" id="UP001054857"/>
    </source>
</evidence>
<keyword evidence="17" id="KW-1185">Reference proteome</keyword>
<sequence length="542" mass="56235">GGVGMSAAAAAAVSAAAAAAAGGGGSGGGGGVPLSVLEQCVRLGQPVLLEDVGEGPLDPALEPLLTKATYMQGSRLLIRLGDVEVDYDPRFRLYLTTRLPNPHYLPEVCIKVNLINFTVTPKGLEDQLLGDVVRQERPDLEEAKDRLVVSLSADKRQLSELEDRILALLKEAAPASLLDDEQLIATLNNAKQTSGIIQTRVAEAEATERAINEAREVYRPVPTRGSLLYFVTAELSLIDPMYQTSLAAFVRMFRHCLDTAAHPADDLGARLQCLMDHTTDYVYRMVCRGLFDSHKLLYSFLIATSIGRHSGAISHAEWSFLLRGGRGASSSATASHSVHGTLAGMHPSGSVGGASAGAGAGPGAPSSAAMHMASLSGSGDTPSGTQRPSSTQPYGGLPPPPRPAGLGSWAGPGVWEGVLALEAAVPAVFAGLAAAVAAKPEGWQAFAESPTPDTYDLSSLFTPPPPPPPPPFSSASPSITADGSSSPSPSPPLARIHSYSTPHSPILTHSPAHMSPHAPHSSLASPVPMRSHPPPLAPSATI</sequence>
<evidence type="ECO:0000256" key="1">
    <source>
        <dbReference type="ARBA" id="ARBA00004138"/>
    </source>
</evidence>
<feature type="compositionally biased region" description="Polar residues" evidence="14">
    <location>
        <begin position="375"/>
        <end position="392"/>
    </location>
</feature>
<evidence type="ECO:0000259" key="15">
    <source>
        <dbReference type="Pfam" id="PF12781"/>
    </source>
</evidence>
<keyword evidence="13" id="KW-0966">Cell projection</keyword>
<dbReference type="Gene3D" id="6.10.140.1060">
    <property type="match status" value="1"/>
</dbReference>
<dbReference type="Proteomes" id="UP001054857">
    <property type="component" value="Unassembled WGS sequence"/>
</dbReference>
<feature type="region of interest" description="Disordered" evidence="14">
    <location>
        <begin position="353"/>
        <end position="408"/>
    </location>
</feature>
<feature type="region of interest" description="Disordered" evidence="14">
    <location>
        <begin position="447"/>
        <end position="542"/>
    </location>
</feature>
<dbReference type="EMBL" id="BMAR01000003">
    <property type="protein sequence ID" value="GFR42277.1"/>
    <property type="molecule type" value="Genomic_DNA"/>
</dbReference>
<feature type="domain" description="Dynein heavy chain ATP-binding dynein motor region" evidence="15">
    <location>
        <begin position="35"/>
        <end position="195"/>
    </location>
</feature>
<keyword evidence="6" id="KW-0970">Cilium biogenesis/degradation</keyword>
<proteinExistence type="predicted"/>
<keyword evidence="12" id="KW-0206">Cytoskeleton</keyword>
<dbReference type="GO" id="GO:0005874">
    <property type="term" value="C:microtubule"/>
    <property type="evidence" value="ECO:0007669"/>
    <property type="project" value="UniProtKB-KW"/>
</dbReference>
<dbReference type="FunFam" id="1.10.8.1220:FF:000001">
    <property type="entry name" value="Dynein axonemal heavy chain 5"/>
    <property type="match status" value="1"/>
</dbReference>
<comment type="subcellular location">
    <subcellularLocation>
        <location evidence="1">Cell projection</location>
        <location evidence="1">Cilium</location>
    </subcellularLocation>
    <subcellularLocation>
        <location evidence="2">Cytoplasm</location>
        <location evidence="2">Cytoskeleton</location>
    </subcellularLocation>
</comment>
<dbReference type="PANTHER" id="PTHR22878:SF68">
    <property type="entry name" value="DYNEIN HEAVY CHAIN 6, AXONEMAL-LIKE"/>
    <property type="match status" value="1"/>
</dbReference>
<keyword evidence="4" id="KW-0493">Microtubule</keyword>
<keyword evidence="5" id="KW-0547">Nucleotide-binding</keyword>
<evidence type="ECO:0000256" key="12">
    <source>
        <dbReference type="ARBA" id="ARBA00023212"/>
    </source>
</evidence>
<evidence type="ECO:0000256" key="11">
    <source>
        <dbReference type="ARBA" id="ARBA00023175"/>
    </source>
</evidence>
<evidence type="ECO:0000256" key="3">
    <source>
        <dbReference type="ARBA" id="ARBA00022490"/>
    </source>
</evidence>
<gene>
    <name evidence="16" type="ORF">Agub_g3174</name>
</gene>
<keyword evidence="3" id="KW-0963">Cytoplasm</keyword>
<evidence type="ECO:0000256" key="6">
    <source>
        <dbReference type="ARBA" id="ARBA00022794"/>
    </source>
</evidence>
<evidence type="ECO:0000256" key="9">
    <source>
        <dbReference type="ARBA" id="ARBA00023054"/>
    </source>
</evidence>
<name>A0AAD3HIN2_9CHLO</name>
<evidence type="ECO:0000256" key="7">
    <source>
        <dbReference type="ARBA" id="ARBA00022840"/>
    </source>
</evidence>
<dbReference type="InterPro" id="IPR020467">
    <property type="entry name" value="K_chnl_volt-dep_Kv1.4"/>
</dbReference>
<dbReference type="GO" id="GO:0007018">
    <property type="term" value="P:microtubule-based movement"/>
    <property type="evidence" value="ECO:0007669"/>
    <property type="project" value="InterPro"/>
</dbReference>
<evidence type="ECO:0000256" key="13">
    <source>
        <dbReference type="ARBA" id="ARBA00023273"/>
    </source>
</evidence>
<dbReference type="GO" id="GO:0005929">
    <property type="term" value="C:cilium"/>
    <property type="evidence" value="ECO:0007669"/>
    <property type="project" value="UniProtKB-SubCell"/>
</dbReference>
<evidence type="ECO:0000256" key="2">
    <source>
        <dbReference type="ARBA" id="ARBA00004245"/>
    </source>
</evidence>
<feature type="compositionally biased region" description="Pro residues" evidence="14">
    <location>
        <begin position="462"/>
        <end position="472"/>
    </location>
</feature>
<dbReference type="InterPro" id="IPR027417">
    <property type="entry name" value="P-loop_NTPase"/>
</dbReference>
<feature type="compositionally biased region" description="Low complexity" evidence="14">
    <location>
        <begin position="473"/>
        <end position="487"/>
    </location>
</feature>
<feature type="compositionally biased region" description="Low complexity" evidence="14">
    <location>
        <begin position="509"/>
        <end position="528"/>
    </location>
</feature>